<dbReference type="InterPro" id="IPR010982">
    <property type="entry name" value="Lambda_DNA-bd_dom_sf"/>
</dbReference>
<gene>
    <name evidence="5" type="ORF">GRW05_09500</name>
</gene>
<dbReference type="Proteomes" id="UP000436141">
    <property type="component" value="Unassembled WGS sequence"/>
</dbReference>
<keyword evidence="2" id="KW-0805">Transcription regulation</keyword>
<dbReference type="GO" id="GO:0003677">
    <property type="term" value="F:DNA binding"/>
    <property type="evidence" value="ECO:0007669"/>
    <property type="project" value="UniProtKB-KW"/>
</dbReference>
<dbReference type="AlphaFoldDB" id="A0A229AK19"/>
<dbReference type="InterPro" id="IPR038722">
    <property type="entry name" value="Ner_HTH_dom"/>
</dbReference>
<evidence type="ECO:0000256" key="3">
    <source>
        <dbReference type="ARBA" id="ARBA00023125"/>
    </source>
</evidence>
<name>A0A229AK19_ECOLX</name>
<dbReference type="Pfam" id="PF13693">
    <property type="entry name" value="HTH_35"/>
    <property type="match status" value="1"/>
</dbReference>
<dbReference type="Gene3D" id="1.10.260.40">
    <property type="entry name" value="lambda repressor-like DNA-binding domains"/>
    <property type="match status" value="1"/>
</dbReference>
<accession>A0A229AK19</accession>
<sequence length="72" mass="8088">MAIKKSKCEDKSRYDIVADLRKRGKSLAALGRENGLSISTVKNALDKPYPRGERIIADALGVEPRDIWPSRY</sequence>
<comment type="caution">
    <text evidence="5">The sequence shown here is derived from an EMBL/GenBank/DDBJ whole genome shotgun (WGS) entry which is preliminary data.</text>
</comment>
<keyword evidence="4" id="KW-0804">Transcription</keyword>
<protein>
    <submittedName>
        <fullName evidence="5">Transcriptional regulator</fullName>
    </submittedName>
</protein>
<dbReference type="SUPFAM" id="SSF47413">
    <property type="entry name" value="lambda repressor-like DNA-binding domains"/>
    <property type="match status" value="1"/>
</dbReference>
<organism evidence="5 6">
    <name type="scientific">Escherichia coli</name>
    <dbReference type="NCBI Taxonomy" id="562"/>
    <lineage>
        <taxon>Bacteria</taxon>
        <taxon>Pseudomonadati</taxon>
        <taxon>Pseudomonadota</taxon>
        <taxon>Gammaproteobacteria</taxon>
        <taxon>Enterobacterales</taxon>
        <taxon>Enterobacteriaceae</taxon>
        <taxon>Escherichia</taxon>
    </lineage>
</organism>
<reference evidence="5 6" key="1">
    <citation type="submission" date="2019-12" db="EMBL/GenBank/DDBJ databases">
        <title>Enteriobacteria Tanzani isolates_10434.</title>
        <authorList>
            <person name="Subbiah M."/>
            <person name="Call D."/>
        </authorList>
    </citation>
    <scope>NUCLEOTIDE SEQUENCE [LARGE SCALE GENOMIC DNA]</scope>
    <source>
        <strain evidence="5 6">10434wD1</strain>
    </source>
</reference>
<evidence type="ECO:0000313" key="6">
    <source>
        <dbReference type="Proteomes" id="UP000436141"/>
    </source>
</evidence>
<evidence type="ECO:0000256" key="2">
    <source>
        <dbReference type="ARBA" id="ARBA00023015"/>
    </source>
</evidence>
<dbReference type="RefSeq" id="WP_000985458.1">
    <property type="nucleotide sequence ID" value="NZ_BAAFJY010000001.1"/>
</dbReference>
<proteinExistence type="inferred from homology"/>
<comment type="similarity">
    <text evidence="1">Belongs to the ner transcriptional regulatory family.</text>
</comment>
<evidence type="ECO:0000256" key="1">
    <source>
        <dbReference type="ARBA" id="ARBA00006157"/>
    </source>
</evidence>
<evidence type="ECO:0000256" key="4">
    <source>
        <dbReference type="ARBA" id="ARBA00023163"/>
    </source>
</evidence>
<keyword evidence="3" id="KW-0238">DNA-binding</keyword>
<dbReference type="EMBL" id="WUIY01000032">
    <property type="protein sequence ID" value="MXI74508.1"/>
    <property type="molecule type" value="Genomic_DNA"/>
</dbReference>
<evidence type="ECO:0000313" key="5">
    <source>
        <dbReference type="EMBL" id="MXI74508.1"/>
    </source>
</evidence>